<gene>
    <name evidence="1" type="ORF">Fcan01_23924</name>
</gene>
<keyword evidence="2" id="KW-1185">Reference proteome</keyword>
<dbReference type="EMBL" id="LNIX01000030">
    <property type="protein sequence ID" value="OXA41160.1"/>
    <property type="molecule type" value="Genomic_DNA"/>
</dbReference>
<dbReference type="Proteomes" id="UP000198287">
    <property type="component" value="Unassembled WGS sequence"/>
</dbReference>
<dbReference type="AlphaFoldDB" id="A0A226D7R8"/>
<name>A0A226D7R8_FOLCA</name>
<protein>
    <submittedName>
        <fullName evidence="1">Uncharacterized protein</fullName>
    </submittedName>
</protein>
<sequence>MHTGAPPQFYQPIMRPDRVPFTTIPNGLLQPLVHWRDSQFSPRAEALQPSQAYLQYGQACAKKINTGSADDCNPIAYLACQNGFCTYYPDTIDAFYHPRTKKCIILIGSTCDPENYLGRGCVAGTCSRQTKTCTCEYCQVASYDGMSCSKALDEKSHFGRTSVHMDNFASIWTQDTENGRWTQDDGRRTLKFFNGHRTMDAGH</sequence>
<evidence type="ECO:0000313" key="1">
    <source>
        <dbReference type="EMBL" id="OXA41160.1"/>
    </source>
</evidence>
<organism evidence="1 2">
    <name type="scientific">Folsomia candida</name>
    <name type="common">Springtail</name>
    <dbReference type="NCBI Taxonomy" id="158441"/>
    <lineage>
        <taxon>Eukaryota</taxon>
        <taxon>Metazoa</taxon>
        <taxon>Ecdysozoa</taxon>
        <taxon>Arthropoda</taxon>
        <taxon>Hexapoda</taxon>
        <taxon>Collembola</taxon>
        <taxon>Entomobryomorpha</taxon>
        <taxon>Isotomoidea</taxon>
        <taxon>Isotomidae</taxon>
        <taxon>Proisotominae</taxon>
        <taxon>Folsomia</taxon>
    </lineage>
</organism>
<reference evidence="1 2" key="1">
    <citation type="submission" date="2015-12" db="EMBL/GenBank/DDBJ databases">
        <title>The genome of Folsomia candida.</title>
        <authorList>
            <person name="Faddeeva A."/>
            <person name="Derks M.F."/>
            <person name="Anvar Y."/>
            <person name="Smit S."/>
            <person name="Van Straalen N."/>
            <person name="Roelofs D."/>
        </authorList>
    </citation>
    <scope>NUCLEOTIDE SEQUENCE [LARGE SCALE GENOMIC DNA]</scope>
    <source>
        <strain evidence="1 2">VU population</strain>
        <tissue evidence="1">Whole body</tissue>
    </source>
</reference>
<evidence type="ECO:0000313" key="2">
    <source>
        <dbReference type="Proteomes" id="UP000198287"/>
    </source>
</evidence>
<accession>A0A226D7R8</accession>
<comment type="caution">
    <text evidence="1">The sequence shown here is derived from an EMBL/GenBank/DDBJ whole genome shotgun (WGS) entry which is preliminary data.</text>
</comment>
<proteinExistence type="predicted"/>